<keyword evidence="1" id="KW-0433">Leucine-rich repeat</keyword>
<dbReference type="SMART" id="SM00365">
    <property type="entry name" value="LRR_SD22"/>
    <property type="match status" value="5"/>
</dbReference>
<sequence length="283" mass="31503">MVWSLLWMFGGREDWSLEIQSLIDPYRIYLRDWVDGSNCCEWRGDRAGLVGCMENEGFQVLSSKLSNLDLSINQFNDKSILSCFNGNLSTLKSLDLSGNGLTAGSGSFYGLKVLSSRLKKLENLHLRWNQYNDSIFPSLTGFSSLKSLDLSYNQLTGSGFQLQPMRLGKLENLDLSGNQLNSSILSILSGLSSLKSLDLSHNKLTGSINSFQLQPVRLGKLENLDLSWNQCNDSIFPSLTGFSSLKSLDLSGNEMTGSGIIHSFYLNASHDILLIILFLYQQK</sequence>
<dbReference type="Pfam" id="PF00560">
    <property type="entry name" value="LRR_1"/>
    <property type="match status" value="3"/>
</dbReference>
<dbReference type="Gene3D" id="3.80.10.10">
    <property type="entry name" value="Ribonuclease Inhibitor"/>
    <property type="match status" value="3"/>
</dbReference>
<name>A0A4U5Q4F0_POPAL</name>
<dbReference type="InterPro" id="IPR052595">
    <property type="entry name" value="LRRC69/RLP"/>
</dbReference>
<dbReference type="SUPFAM" id="SSF52047">
    <property type="entry name" value="RNI-like"/>
    <property type="match status" value="1"/>
</dbReference>
<proteinExistence type="predicted"/>
<dbReference type="InterPro" id="IPR003591">
    <property type="entry name" value="Leu-rich_rpt_typical-subtyp"/>
</dbReference>
<dbReference type="InterPro" id="IPR001611">
    <property type="entry name" value="Leu-rich_rpt"/>
</dbReference>
<dbReference type="SMART" id="SM00369">
    <property type="entry name" value="LRR_TYP"/>
    <property type="match status" value="4"/>
</dbReference>
<evidence type="ECO:0000313" key="3">
    <source>
        <dbReference type="EMBL" id="TKS04619.1"/>
    </source>
</evidence>
<accession>A0A4U5Q4F0</accession>
<dbReference type="STRING" id="43335.A0A4U5Q4F0"/>
<gene>
    <name evidence="3" type="ORF">D5086_0000140880</name>
</gene>
<dbReference type="EMBL" id="RCHU01000458">
    <property type="protein sequence ID" value="TKS04619.1"/>
    <property type="molecule type" value="Genomic_DNA"/>
</dbReference>
<dbReference type="Pfam" id="PF13516">
    <property type="entry name" value="LRR_6"/>
    <property type="match status" value="3"/>
</dbReference>
<dbReference type="PRINTS" id="PR00019">
    <property type="entry name" value="LEURICHRPT"/>
</dbReference>
<dbReference type="PANTHER" id="PTHR48057:SF30">
    <property type="entry name" value="DNA-DAMAGE-REPAIR_TOLERATION DRT100-LIKE PROTEIN"/>
    <property type="match status" value="1"/>
</dbReference>
<evidence type="ECO:0008006" key="4">
    <source>
        <dbReference type="Google" id="ProtNLM"/>
    </source>
</evidence>
<dbReference type="InterPro" id="IPR032675">
    <property type="entry name" value="LRR_dom_sf"/>
</dbReference>
<dbReference type="AlphaFoldDB" id="A0A4U5Q4F0"/>
<dbReference type="PROSITE" id="PS51450">
    <property type="entry name" value="LRR"/>
    <property type="match status" value="2"/>
</dbReference>
<organism evidence="3">
    <name type="scientific">Populus alba</name>
    <name type="common">White poplar</name>
    <dbReference type="NCBI Taxonomy" id="43335"/>
    <lineage>
        <taxon>Eukaryota</taxon>
        <taxon>Viridiplantae</taxon>
        <taxon>Streptophyta</taxon>
        <taxon>Embryophyta</taxon>
        <taxon>Tracheophyta</taxon>
        <taxon>Spermatophyta</taxon>
        <taxon>Magnoliopsida</taxon>
        <taxon>eudicotyledons</taxon>
        <taxon>Gunneridae</taxon>
        <taxon>Pentapetalae</taxon>
        <taxon>rosids</taxon>
        <taxon>fabids</taxon>
        <taxon>Malpighiales</taxon>
        <taxon>Salicaceae</taxon>
        <taxon>Saliceae</taxon>
        <taxon>Populus</taxon>
    </lineage>
</organism>
<evidence type="ECO:0000256" key="1">
    <source>
        <dbReference type="ARBA" id="ARBA00022614"/>
    </source>
</evidence>
<protein>
    <recommendedName>
        <fullName evidence="4">Leucine-rich repeat-containing N-terminal plant-type domain-containing protein</fullName>
    </recommendedName>
</protein>
<dbReference type="PANTHER" id="PTHR48057">
    <property type="entry name" value="LEUCINE-RICH REPEAT SERINE/THREONINE-PROTEIN KINASE 1"/>
    <property type="match status" value="1"/>
</dbReference>
<reference evidence="3" key="1">
    <citation type="submission" date="2018-10" db="EMBL/GenBank/DDBJ databases">
        <title>Population genomic analysis revealed the cold adaptation of white poplar.</title>
        <authorList>
            <person name="Liu Y.-J."/>
        </authorList>
    </citation>
    <scope>NUCLEOTIDE SEQUENCE [LARGE SCALE GENOMIC DNA]</scope>
    <source>
        <strain evidence="3">PAL-ZL1</strain>
    </source>
</reference>
<keyword evidence="2" id="KW-0677">Repeat</keyword>
<evidence type="ECO:0000256" key="2">
    <source>
        <dbReference type="ARBA" id="ARBA00022737"/>
    </source>
</evidence>
<comment type="caution">
    <text evidence="3">The sequence shown here is derived from an EMBL/GenBank/DDBJ whole genome shotgun (WGS) entry which is preliminary data.</text>
</comment>